<dbReference type="EMBL" id="BJOV01000005">
    <property type="protein sequence ID" value="GEE03511.1"/>
    <property type="molecule type" value="Genomic_DNA"/>
</dbReference>
<evidence type="ECO:0000313" key="3">
    <source>
        <dbReference type="Proteomes" id="UP000444960"/>
    </source>
</evidence>
<feature type="transmembrane region" description="Helical" evidence="1">
    <location>
        <begin position="44"/>
        <end position="61"/>
    </location>
</feature>
<keyword evidence="1" id="KW-0812">Transmembrane</keyword>
<name>A0A7I9VEC1_9ACTN</name>
<dbReference type="Proteomes" id="UP000444960">
    <property type="component" value="Unassembled WGS sequence"/>
</dbReference>
<dbReference type="AlphaFoldDB" id="A0A7I9VEC1"/>
<evidence type="ECO:0000256" key="1">
    <source>
        <dbReference type="SAM" id="Phobius"/>
    </source>
</evidence>
<comment type="caution">
    <text evidence="2">The sequence shown here is derived from an EMBL/GenBank/DDBJ whole genome shotgun (WGS) entry which is preliminary data.</text>
</comment>
<reference evidence="3" key="1">
    <citation type="submission" date="2019-06" db="EMBL/GenBank/DDBJ databases">
        <title>Gordonia isolated from sludge of a wastewater treatment plant.</title>
        <authorList>
            <person name="Tamura T."/>
            <person name="Aoyama K."/>
            <person name="Kang Y."/>
            <person name="Saito S."/>
            <person name="Akiyama N."/>
            <person name="Yazawa K."/>
            <person name="Gonoi T."/>
            <person name="Mikami Y."/>
        </authorList>
    </citation>
    <scope>NUCLEOTIDE SEQUENCE [LARGE SCALE GENOMIC DNA]</scope>
    <source>
        <strain evidence="3">NBRC 107696</strain>
    </source>
</reference>
<feature type="transmembrane region" description="Helical" evidence="1">
    <location>
        <begin position="20"/>
        <end position="38"/>
    </location>
</feature>
<keyword evidence="3" id="KW-1185">Reference proteome</keyword>
<gene>
    <name evidence="2" type="ORF">nbrc107696_39570</name>
</gene>
<accession>A0A7I9VEC1</accession>
<evidence type="ECO:0000313" key="2">
    <source>
        <dbReference type="EMBL" id="GEE03511.1"/>
    </source>
</evidence>
<keyword evidence="1" id="KW-1133">Transmembrane helix</keyword>
<sequence>MQDCHALNASRYCSPVNPRFVMMFSCVLMFIAAAMMVGQKEWTMLAIVVPVWLAVVGVWVYRQRTRD</sequence>
<organism evidence="2 3">
    <name type="scientific">Gordonia spumicola</name>
    <dbReference type="NCBI Taxonomy" id="589161"/>
    <lineage>
        <taxon>Bacteria</taxon>
        <taxon>Bacillati</taxon>
        <taxon>Actinomycetota</taxon>
        <taxon>Actinomycetes</taxon>
        <taxon>Mycobacteriales</taxon>
        <taxon>Gordoniaceae</taxon>
        <taxon>Gordonia</taxon>
    </lineage>
</organism>
<protein>
    <submittedName>
        <fullName evidence="2">Uncharacterized protein</fullName>
    </submittedName>
</protein>
<proteinExistence type="predicted"/>
<keyword evidence="1" id="KW-0472">Membrane</keyword>